<name>A0ABU6Y788_9FABA</name>
<comment type="caution">
    <text evidence="1">The sequence shown here is derived from an EMBL/GenBank/DDBJ whole genome shotgun (WGS) entry which is preliminary data.</text>
</comment>
<protein>
    <recommendedName>
        <fullName evidence="3">Transmembrane protein</fullName>
    </recommendedName>
</protein>
<accession>A0ABU6Y788</accession>
<gene>
    <name evidence="1" type="ORF">PIB30_118726</name>
</gene>
<sequence length="131" mass="15212">MDHSILAATKVIPDTSKIDRFDETNFKRWQNKILPLIVSLFISISCSSSAITNKFHETILEDPYWTTSIYDATFNLLDCLDNCKMHNAHDQTKRKECILQECINTECQGLYPNNKEKREVCIDYLDTLFGQ</sequence>
<evidence type="ECO:0000313" key="2">
    <source>
        <dbReference type="Proteomes" id="UP001341840"/>
    </source>
</evidence>
<organism evidence="1 2">
    <name type="scientific">Stylosanthes scabra</name>
    <dbReference type="NCBI Taxonomy" id="79078"/>
    <lineage>
        <taxon>Eukaryota</taxon>
        <taxon>Viridiplantae</taxon>
        <taxon>Streptophyta</taxon>
        <taxon>Embryophyta</taxon>
        <taxon>Tracheophyta</taxon>
        <taxon>Spermatophyta</taxon>
        <taxon>Magnoliopsida</taxon>
        <taxon>eudicotyledons</taxon>
        <taxon>Gunneridae</taxon>
        <taxon>Pentapetalae</taxon>
        <taxon>rosids</taxon>
        <taxon>fabids</taxon>
        <taxon>Fabales</taxon>
        <taxon>Fabaceae</taxon>
        <taxon>Papilionoideae</taxon>
        <taxon>50 kb inversion clade</taxon>
        <taxon>dalbergioids sensu lato</taxon>
        <taxon>Dalbergieae</taxon>
        <taxon>Pterocarpus clade</taxon>
        <taxon>Stylosanthes</taxon>
    </lineage>
</organism>
<evidence type="ECO:0008006" key="3">
    <source>
        <dbReference type="Google" id="ProtNLM"/>
    </source>
</evidence>
<proteinExistence type="predicted"/>
<reference evidence="1 2" key="1">
    <citation type="journal article" date="2023" name="Plants (Basel)">
        <title>Bridging the Gap: Combining Genomics and Transcriptomics Approaches to Understand Stylosanthes scabra, an Orphan Legume from the Brazilian Caatinga.</title>
        <authorList>
            <person name="Ferreira-Neto J.R.C."/>
            <person name="da Silva M.D."/>
            <person name="Binneck E."/>
            <person name="de Melo N.F."/>
            <person name="da Silva R.H."/>
            <person name="de Melo A.L.T.M."/>
            <person name="Pandolfi V."/>
            <person name="Bustamante F.O."/>
            <person name="Brasileiro-Vidal A.C."/>
            <person name="Benko-Iseppon A.M."/>
        </authorList>
    </citation>
    <scope>NUCLEOTIDE SEQUENCE [LARGE SCALE GENOMIC DNA]</scope>
    <source>
        <tissue evidence="1">Leaves</tissue>
    </source>
</reference>
<keyword evidence="2" id="KW-1185">Reference proteome</keyword>
<dbReference type="EMBL" id="JASCZI010241721">
    <property type="protein sequence ID" value="MED6205731.1"/>
    <property type="molecule type" value="Genomic_DNA"/>
</dbReference>
<dbReference type="Proteomes" id="UP001341840">
    <property type="component" value="Unassembled WGS sequence"/>
</dbReference>
<evidence type="ECO:0000313" key="1">
    <source>
        <dbReference type="EMBL" id="MED6205731.1"/>
    </source>
</evidence>